<dbReference type="EMBL" id="BMAT01004601">
    <property type="protein sequence ID" value="GFR76856.1"/>
    <property type="molecule type" value="Genomic_DNA"/>
</dbReference>
<gene>
    <name evidence="1" type="ORF">ElyMa_002224000</name>
</gene>
<organism evidence="1 2">
    <name type="scientific">Elysia marginata</name>
    <dbReference type="NCBI Taxonomy" id="1093978"/>
    <lineage>
        <taxon>Eukaryota</taxon>
        <taxon>Metazoa</taxon>
        <taxon>Spiralia</taxon>
        <taxon>Lophotrochozoa</taxon>
        <taxon>Mollusca</taxon>
        <taxon>Gastropoda</taxon>
        <taxon>Heterobranchia</taxon>
        <taxon>Euthyneura</taxon>
        <taxon>Panpulmonata</taxon>
        <taxon>Sacoglossa</taxon>
        <taxon>Placobranchoidea</taxon>
        <taxon>Plakobranchidae</taxon>
        <taxon>Elysia</taxon>
    </lineage>
</organism>
<proteinExistence type="predicted"/>
<accession>A0AAV4FVF6</accession>
<dbReference type="AlphaFoldDB" id="A0AAV4FVF6"/>
<sequence length="123" mass="14052">MNFKDFLDFKGLSKELRISGSGRASGSKEDDFGGWSNIMELKVAKQDPDKVFYKTNHSDTEYKIMSLKRLQKSVKDETLKSLKTGHTNISREKYTDIQALCSGTTPVVRIHEHKAYYTSQPQD</sequence>
<name>A0AAV4FVF6_9GAST</name>
<protein>
    <submittedName>
        <fullName evidence="1">Uncharacterized protein</fullName>
    </submittedName>
</protein>
<keyword evidence="2" id="KW-1185">Reference proteome</keyword>
<dbReference type="Proteomes" id="UP000762676">
    <property type="component" value="Unassembled WGS sequence"/>
</dbReference>
<comment type="caution">
    <text evidence="1">The sequence shown here is derived from an EMBL/GenBank/DDBJ whole genome shotgun (WGS) entry which is preliminary data.</text>
</comment>
<evidence type="ECO:0000313" key="1">
    <source>
        <dbReference type="EMBL" id="GFR76856.1"/>
    </source>
</evidence>
<reference evidence="1 2" key="1">
    <citation type="journal article" date="2021" name="Elife">
        <title>Chloroplast acquisition without the gene transfer in kleptoplastic sea slugs, Plakobranchus ocellatus.</title>
        <authorList>
            <person name="Maeda T."/>
            <person name="Takahashi S."/>
            <person name="Yoshida T."/>
            <person name="Shimamura S."/>
            <person name="Takaki Y."/>
            <person name="Nagai Y."/>
            <person name="Toyoda A."/>
            <person name="Suzuki Y."/>
            <person name="Arimoto A."/>
            <person name="Ishii H."/>
            <person name="Satoh N."/>
            <person name="Nishiyama T."/>
            <person name="Hasebe M."/>
            <person name="Maruyama T."/>
            <person name="Minagawa J."/>
            <person name="Obokata J."/>
            <person name="Shigenobu S."/>
        </authorList>
    </citation>
    <scope>NUCLEOTIDE SEQUENCE [LARGE SCALE GENOMIC DNA]</scope>
</reference>
<evidence type="ECO:0000313" key="2">
    <source>
        <dbReference type="Proteomes" id="UP000762676"/>
    </source>
</evidence>